<proteinExistence type="predicted"/>
<dbReference type="EMBL" id="JAPMSZ010000011">
    <property type="protein sequence ID" value="KAJ5084203.1"/>
    <property type="molecule type" value="Genomic_DNA"/>
</dbReference>
<reference evidence="1" key="2">
    <citation type="journal article" date="2023" name="IMA Fungus">
        <title>Comparative genomic study of the Penicillium genus elucidates a diverse pangenome and 15 lateral gene transfer events.</title>
        <authorList>
            <person name="Petersen C."/>
            <person name="Sorensen T."/>
            <person name="Nielsen M.R."/>
            <person name="Sondergaard T.E."/>
            <person name="Sorensen J.L."/>
            <person name="Fitzpatrick D.A."/>
            <person name="Frisvad J.C."/>
            <person name="Nielsen K.L."/>
        </authorList>
    </citation>
    <scope>NUCLEOTIDE SEQUENCE</scope>
    <source>
        <strain evidence="1">IBT 34128</strain>
    </source>
</reference>
<dbReference type="SUPFAM" id="SSF88697">
    <property type="entry name" value="PUA domain-like"/>
    <property type="match status" value="1"/>
</dbReference>
<dbReference type="GeneID" id="81398476"/>
<organism evidence="1 2">
    <name type="scientific">Penicillium alfredii</name>
    <dbReference type="NCBI Taxonomy" id="1506179"/>
    <lineage>
        <taxon>Eukaryota</taxon>
        <taxon>Fungi</taxon>
        <taxon>Dikarya</taxon>
        <taxon>Ascomycota</taxon>
        <taxon>Pezizomycotina</taxon>
        <taxon>Eurotiomycetes</taxon>
        <taxon>Eurotiomycetidae</taxon>
        <taxon>Eurotiales</taxon>
        <taxon>Aspergillaceae</taxon>
        <taxon>Penicillium</taxon>
    </lineage>
</organism>
<dbReference type="Proteomes" id="UP001141434">
    <property type="component" value="Unassembled WGS sequence"/>
</dbReference>
<reference evidence="1" key="1">
    <citation type="submission" date="2022-11" db="EMBL/GenBank/DDBJ databases">
        <authorList>
            <person name="Petersen C."/>
        </authorList>
    </citation>
    <scope>NUCLEOTIDE SEQUENCE</scope>
    <source>
        <strain evidence="1">IBT 34128</strain>
    </source>
</reference>
<gene>
    <name evidence="1" type="ORF">NUU61_008782</name>
</gene>
<evidence type="ECO:0000313" key="2">
    <source>
        <dbReference type="Proteomes" id="UP001141434"/>
    </source>
</evidence>
<protein>
    <submittedName>
        <fullName evidence="1">Uncharacterized protein</fullName>
    </submittedName>
</protein>
<dbReference type="RefSeq" id="XP_056507600.1">
    <property type="nucleotide sequence ID" value="XM_056659307.1"/>
</dbReference>
<name>A0A9W9ELR4_9EURO</name>
<dbReference type="InterPro" id="IPR015947">
    <property type="entry name" value="PUA-like_sf"/>
</dbReference>
<accession>A0A9W9ELR4</accession>
<evidence type="ECO:0000313" key="1">
    <source>
        <dbReference type="EMBL" id="KAJ5084203.1"/>
    </source>
</evidence>
<dbReference type="AlphaFoldDB" id="A0A9W9ELR4"/>
<dbReference type="OrthoDB" id="2149705at2759"/>
<keyword evidence="2" id="KW-1185">Reference proteome</keyword>
<comment type="caution">
    <text evidence="1">The sequence shown here is derived from an EMBL/GenBank/DDBJ whole genome shotgun (WGS) entry which is preliminary data.</text>
</comment>
<sequence length="164" mass="19508">MSCTTNPLNECPLHSDAILPMQDPYMNQIINRTKNHEFRKYRLKPEVKRIWFYRTAPHSSITHICETLPARTRNHADDAPLQEDGLGNAEFNNRHKDWIGYDFAYRMVSVYELLRPITLREMREKYGFKAAPRGLVYLPQSIRESVKWQEQKLLFRQRGQSQEI</sequence>